<protein>
    <submittedName>
        <fullName evidence="2 4">Uncharacterized protein</fullName>
    </submittedName>
</protein>
<organism evidence="2">
    <name type="scientific">Mytilinidion resinicola</name>
    <dbReference type="NCBI Taxonomy" id="574789"/>
    <lineage>
        <taxon>Eukaryota</taxon>
        <taxon>Fungi</taxon>
        <taxon>Dikarya</taxon>
        <taxon>Ascomycota</taxon>
        <taxon>Pezizomycotina</taxon>
        <taxon>Dothideomycetes</taxon>
        <taxon>Pleosporomycetidae</taxon>
        <taxon>Mytilinidiales</taxon>
        <taxon>Mytilinidiaceae</taxon>
        <taxon>Mytilinidion</taxon>
    </lineage>
</organism>
<evidence type="ECO:0000313" key="2">
    <source>
        <dbReference type="EMBL" id="KAF2812612.1"/>
    </source>
</evidence>
<proteinExistence type="predicted"/>
<dbReference type="AlphaFoldDB" id="A0A6A6YUK5"/>
<feature type="region of interest" description="Disordered" evidence="1">
    <location>
        <begin position="159"/>
        <end position="191"/>
    </location>
</feature>
<gene>
    <name evidence="2 4" type="ORF">BDZ99DRAFT_569261</name>
</gene>
<dbReference type="Proteomes" id="UP000504636">
    <property type="component" value="Unplaced"/>
</dbReference>
<keyword evidence="3" id="KW-1185">Reference proteome</keyword>
<dbReference type="EMBL" id="MU003697">
    <property type="protein sequence ID" value="KAF2812612.1"/>
    <property type="molecule type" value="Genomic_DNA"/>
</dbReference>
<feature type="region of interest" description="Disordered" evidence="1">
    <location>
        <begin position="451"/>
        <end position="470"/>
    </location>
</feature>
<evidence type="ECO:0000313" key="4">
    <source>
        <dbReference type="RefSeq" id="XP_033579576.1"/>
    </source>
</evidence>
<reference evidence="2 4" key="1">
    <citation type="journal article" date="2020" name="Stud. Mycol.">
        <title>101 Dothideomycetes genomes: a test case for predicting lifestyles and emergence of pathogens.</title>
        <authorList>
            <person name="Haridas S."/>
            <person name="Albert R."/>
            <person name="Binder M."/>
            <person name="Bloem J."/>
            <person name="Labutti K."/>
            <person name="Salamov A."/>
            <person name="Andreopoulos B."/>
            <person name="Baker S."/>
            <person name="Barry K."/>
            <person name="Bills G."/>
            <person name="Bluhm B."/>
            <person name="Cannon C."/>
            <person name="Castanera R."/>
            <person name="Culley D."/>
            <person name="Daum C."/>
            <person name="Ezra D."/>
            <person name="Gonzalez J."/>
            <person name="Henrissat B."/>
            <person name="Kuo A."/>
            <person name="Liang C."/>
            <person name="Lipzen A."/>
            <person name="Lutzoni F."/>
            <person name="Magnuson J."/>
            <person name="Mondo S."/>
            <person name="Nolan M."/>
            <person name="Ohm R."/>
            <person name="Pangilinan J."/>
            <person name="Park H.-J."/>
            <person name="Ramirez L."/>
            <person name="Alfaro M."/>
            <person name="Sun H."/>
            <person name="Tritt A."/>
            <person name="Yoshinaga Y."/>
            <person name="Zwiers L.-H."/>
            <person name="Turgeon B."/>
            <person name="Goodwin S."/>
            <person name="Spatafora J."/>
            <person name="Crous P."/>
            <person name="Grigoriev I."/>
        </authorList>
    </citation>
    <scope>NUCLEOTIDE SEQUENCE</scope>
    <source>
        <strain evidence="2 4">CBS 304.34</strain>
    </source>
</reference>
<name>A0A6A6YUK5_9PEZI</name>
<dbReference type="RefSeq" id="XP_033579576.1">
    <property type="nucleotide sequence ID" value="XM_033727861.1"/>
</dbReference>
<feature type="compositionally biased region" description="Basic and acidic residues" evidence="1">
    <location>
        <begin position="423"/>
        <end position="432"/>
    </location>
</feature>
<evidence type="ECO:0000256" key="1">
    <source>
        <dbReference type="SAM" id="MobiDB-lite"/>
    </source>
</evidence>
<reference evidence="4" key="3">
    <citation type="submission" date="2025-04" db="UniProtKB">
        <authorList>
            <consortium name="RefSeq"/>
        </authorList>
    </citation>
    <scope>IDENTIFICATION</scope>
    <source>
        <strain evidence="4">CBS 304.34</strain>
    </source>
</reference>
<dbReference type="OrthoDB" id="3800839at2759"/>
<dbReference type="GeneID" id="54468754"/>
<evidence type="ECO:0000313" key="3">
    <source>
        <dbReference type="Proteomes" id="UP000504636"/>
    </source>
</evidence>
<feature type="region of interest" description="Disordered" evidence="1">
    <location>
        <begin position="484"/>
        <end position="518"/>
    </location>
</feature>
<reference evidence="4" key="2">
    <citation type="submission" date="2020-04" db="EMBL/GenBank/DDBJ databases">
        <authorList>
            <consortium name="NCBI Genome Project"/>
        </authorList>
    </citation>
    <scope>NUCLEOTIDE SEQUENCE</scope>
    <source>
        <strain evidence="4">CBS 304.34</strain>
    </source>
</reference>
<feature type="compositionally biased region" description="Low complexity" evidence="1">
    <location>
        <begin position="484"/>
        <end position="508"/>
    </location>
</feature>
<sequence>MYRTPEPTPSMEGYHNEYWRCHPRVVTASRSLITVMGTGFSPPTPKLYATPPPLPTHIAELHEQQRSLIFMAEDMGLGQHDAGTDEGGSQQPVAYGLGISNYDGQADIDSDDETEIDFPIKDLEKELRANEISWLGEILPRPDEFGDLNYKSQAVHGSKLDGIGTKPTREKRSLGSPLKDALRTTPPPKRRCTQPYSLLENLLSWHGALDRREIPWDQILGLSAPKNIPVLCLSFWATDTYPPTELMRVLPDDVQKVRYSEVHTFREGHSREDALLSDEAQEQSHTTGRWTFITLAEHPQNSPTDRSHAMSPWHIIAFPSNAITRSEERIYDLDSETIMADSEGQKSLYAFDTYGLPYPRLGSPAQRISPPGRKRPYEHPVPLGMQLYMFPPRVFENIDYAYDREAPVYASAYAPMTDEDDEMNLHSSHDTLDSSPCPVGHAVITPTTSFTSDLGSSSSSDAPFSSSPIDSHLSSSPYSIPMRSTYHSHHSSSSSPLLSSSPNTTPDTSPMPPSPRSGRYLRRTILYADGQGSIPLVQTFNTDPTPWKQVTAAFARGAGRIMVWSETEAGRVREVGRNEGGRWPEWVFRDD</sequence>
<accession>A0A6A6YUK5</accession>
<feature type="region of interest" description="Disordered" evidence="1">
    <location>
        <begin position="420"/>
        <end position="444"/>
    </location>
</feature>